<dbReference type="EC" id="3.4.13.18" evidence="10"/>
<organism evidence="19 20">
    <name type="scientific">Sedimentisphaera cyanobacteriorum</name>
    <dbReference type="NCBI Taxonomy" id="1940790"/>
    <lineage>
        <taxon>Bacteria</taxon>
        <taxon>Pseudomonadati</taxon>
        <taxon>Planctomycetota</taxon>
        <taxon>Phycisphaerae</taxon>
        <taxon>Sedimentisphaerales</taxon>
        <taxon>Sedimentisphaeraceae</taxon>
        <taxon>Sedimentisphaera</taxon>
    </lineage>
</organism>
<protein>
    <recommendedName>
        <fullName evidence="13">Cytosol non-specific dipeptidase</fullName>
        <ecNumber evidence="10">3.4.13.18</ecNumber>
    </recommendedName>
    <alternativeName>
        <fullName evidence="16">Aminoacyl-histidine dipeptidase</fullName>
    </alternativeName>
    <alternativeName>
        <fullName evidence="15">Beta-alanyl-histidine dipeptidase</fullName>
    </alternativeName>
    <alternativeName>
        <fullName evidence="14">Carnosinase</fullName>
    </alternativeName>
    <alternativeName>
        <fullName evidence="11">Peptidase D</fullName>
    </alternativeName>
    <alternativeName>
        <fullName evidence="17">Xaa-His dipeptidase</fullName>
    </alternativeName>
</protein>
<keyword evidence="20" id="KW-1185">Reference proteome</keyword>
<evidence type="ECO:0000256" key="7">
    <source>
        <dbReference type="ARBA" id="ARBA00023049"/>
    </source>
</evidence>
<evidence type="ECO:0000256" key="10">
    <source>
        <dbReference type="ARBA" id="ARBA00038976"/>
    </source>
</evidence>
<evidence type="ECO:0000256" key="6">
    <source>
        <dbReference type="ARBA" id="ARBA00022833"/>
    </source>
</evidence>
<evidence type="ECO:0000256" key="8">
    <source>
        <dbReference type="ARBA" id="ARBA00023285"/>
    </source>
</evidence>
<dbReference type="PRINTS" id="PR00934">
    <property type="entry name" value="XHISDIPTASE"/>
</dbReference>
<dbReference type="PANTHER" id="PTHR43501:SF1">
    <property type="entry name" value="CYTOSOL NON-SPECIFIC DIPEPTIDASE"/>
    <property type="match status" value="1"/>
</dbReference>
<dbReference type="InterPro" id="IPR001160">
    <property type="entry name" value="Peptidase_M20C"/>
</dbReference>
<comment type="similarity">
    <text evidence="12">Belongs to the peptidase M20C family.</text>
</comment>
<dbReference type="Proteomes" id="UP000188273">
    <property type="component" value="Chromosome"/>
</dbReference>
<keyword evidence="19" id="KW-0224">Dipeptidase</keyword>
<accession>A0A1Q2HS39</accession>
<dbReference type="Pfam" id="PF01546">
    <property type="entry name" value="Peptidase_M20"/>
    <property type="match status" value="1"/>
</dbReference>
<dbReference type="Pfam" id="PF07687">
    <property type="entry name" value="M20_dimer"/>
    <property type="match status" value="1"/>
</dbReference>
<dbReference type="OrthoDB" id="9773892at2"/>
<comment type="catalytic activity">
    <reaction evidence="9">
        <text>Hydrolysis of dipeptides, preferentially hydrophobic dipeptides including prolyl amino acids.</text>
        <dbReference type="EC" id="3.4.13.18"/>
    </reaction>
</comment>
<comment type="cofactor">
    <cofactor evidence="2">
        <name>Zn(2+)</name>
        <dbReference type="ChEBI" id="CHEBI:29105"/>
    </cofactor>
</comment>
<dbReference type="InterPro" id="IPR011650">
    <property type="entry name" value="Peptidase_M20_dimer"/>
</dbReference>
<keyword evidence="7" id="KW-0482">Metalloprotease</keyword>
<sequence length="480" mass="51876">MKSENAQERIISIFREISKHPRPSGHEEKILEWLKGFAEKQGWDCRQDNTGNILMKINKEGASKTVCLQTHCDMVCEKTPDTEHDFFNDPIEVIEEGGWLRANGTTLGADDGLGMAISLFAGLAELENKPNLELLITVDEERGMTGAQGLDDNILSAEYLINLDSDESDFIIGCAGGERTEITSAHELKDIPEGHQAAKVTIGGLKGGHSGVDIHLGRANAVVLAGELLEACSGGIASRLVSLSGGSASNAIARDAEFVVTAEDIDTLECVVETERDRIKHNFQSSDPDIEIKVQETELHGKCITSQQTGIIAKLLTSVPNGPVSYRTDMPKVVESSCNVAVCSLDEGCFSLTLSQRSSNTKRLDMLNASIENTCSRLGFECSFKARYPGWEPSGSTDLLSRAEEAFQKVSGRPPEMEIIHAGLECGIISRKYPGMKIISMGPELKGIHSPEEKARISSAGECFGVLEGILQNIESPAGL</sequence>
<dbReference type="GO" id="GO:0070573">
    <property type="term" value="F:metallodipeptidase activity"/>
    <property type="evidence" value="ECO:0007669"/>
    <property type="project" value="TreeGrafter"/>
</dbReference>
<evidence type="ECO:0000256" key="4">
    <source>
        <dbReference type="ARBA" id="ARBA00022723"/>
    </source>
</evidence>
<dbReference type="GO" id="GO:0006508">
    <property type="term" value="P:proteolysis"/>
    <property type="evidence" value="ECO:0007669"/>
    <property type="project" value="UniProtKB-KW"/>
</dbReference>
<evidence type="ECO:0000313" key="20">
    <source>
        <dbReference type="Proteomes" id="UP000188273"/>
    </source>
</evidence>
<dbReference type="PIRSF" id="PIRSF016599">
    <property type="entry name" value="Xaa-His_dipept"/>
    <property type="match status" value="1"/>
</dbReference>
<evidence type="ECO:0000313" key="19">
    <source>
        <dbReference type="EMBL" id="AQQ10043.1"/>
    </source>
</evidence>
<evidence type="ECO:0000256" key="2">
    <source>
        <dbReference type="ARBA" id="ARBA00001947"/>
    </source>
</evidence>
<evidence type="ECO:0000256" key="11">
    <source>
        <dbReference type="ARBA" id="ARBA00044252"/>
    </source>
</evidence>
<dbReference type="RefSeq" id="WP_077540913.1">
    <property type="nucleotide sequence ID" value="NZ_CP019633.1"/>
</dbReference>
<dbReference type="STRING" id="1940790.L21SP3_01867"/>
<dbReference type="GO" id="GO:0005829">
    <property type="term" value="C:cytosol"/>
    <property type="evidence" value="ECO:0007669"/>
    <property type="project" value="TreeGrafter"/>
</dbReference>
<keyword evidence="6" id="KW-0862">Zinc</keyword>
<dbReference type="EMBL" id="CP019633">
    <property type="protein sequence ID" value="AQQ10043.1"/>
    <property type="molecule type" value="Genomic_DNA"/>
</dbReference>
<dbReference type="GO" id="GO:0046872">
    <property type="term" value="F:metal ion binding"/>
    <property type="evidence" value="ECO:0007669"/>
    <property type="project" value="UniProtKB-KW"/>
</dbReference>
<feature type="domain" description="Peptidase M20 dimerisation" evidence="18">
    <location>
        <begin position="204"/>
        <end position="269"/>
    </location>
</feature>
<keyword evidence="4" id="KW-0479">Metal-binding</keyword>
<dbReference type="AlphaFoldDB" id="A0A1Q2HS39"/>
<dbReference type="SUPFAM" id="SSF53187">
    <property type="entry name" value="Zn-dependent exopeptidases"/>
    <property type="match status" value="1"/>
</dbReference>
<dbReference type="InterPro" id="IPR002933">
    <property type="entry name" value="Peptidase_M20"/>
</dbReference>
<evidence type="ECO:0000256" key="16">
    <source>
        <dbReference type="ARBA" id="ARBA00077688"/>
    </source>
</evidence>
<keyword evidence="8" id="KW-0170">Cobalt</keyword>
<dbReference type="Gene3D" id="3.40.630.10">
    <property type="entry name" value="Zn peptidases"/>
    <property type="match status" value="2"/>
</dbReference>
<evidence type="ECO:0000256" key="5">
    <source>
        <dbReference type="ARBA" id="ARBA00022801"/>
    </source>
</evidence>
<evidence type="ECO:0000256" key="9">
    <source>
        <dbReference type="ARBA" id="ARBA00036421"/>
    </source>
</evidence>
<evidence type="ECO:0000256" key="13">
    <source>
        <dbReference type="ARBA" id="ARBA00071271"/>
    </source>
</evidence>
<reference evidence="20" key="1">
    <citation type="submission" date="2017-02" db="EMBL/GenBank/DDBJ databases">
        <title>Comparative genomics and description of representatives of a novel lineage of planctomycetes thriving in anoxic sediments.</title>
        <authorList>
            <person name="Spring S."/>
            <person name="Bunk B."/>
            <person name="Sproer C."/>
            <person name="Klenk H.-P."/>
        </authorList>
    </citation>
    <scope>NUCLEOTIDE SEQUENCE [LARGE SCALE GENOMIC DNA]</scope>
    <source>
        <strain evidence="20">L21-RPul-D3</strain>
    </source>
</reference>
<keyword evidence="5 19" id="KW-0378">Hydrolase</keyword>
<evidence type="ECO:0000256" key="14">
    <source>
        <dbReference type="ARBA" id="ARBA00075285"/>
    </source>
</evidence>
<dbReference type="FunFam" id="3.40.630.10:FF:000018">
    <property type="entry name" value="Aminoacyl-histidine dipeptidase PepD"/>
    <property type="match status" value="1"/>
</dbReference>
<name>A0A1Q2HS39_9BACT</name>
<evidence type="ECO:0000256" key="15">
    <source>
        <dbReference type="ARBA" id="ARBA00076004"/>
    </source>
</evidence>
<evidence type="ECO:0000256" key="3">
    <source>
        <dbReference type="ARBA" id="ARBA00022670"/>
    </source>
</evidence>
<dbReference type="FunFam" id="3.40.630.10:FF:000015">
    <property type="entry name" value="Aminoacyl-histidine dipeptidase PepD"/>
    <property type="match status" value="1"/>
</dbReference>
<evidence type="ECO:0000259" key="18">
    <source>
        <dbReference type="Pfam" id="PF07687"/>
    </source>
</evidence>
<comment type="cofactor">
    <cofactor evidence="1">
        <name>Co(2+)</name>
        <dbReference type="ChEBI" id="CHEBI:48828"/>
    </cofactor>
</comment>
<dbReference type="NCBIfam" id="TIGR01893">
    <property type="entry name" value="aa-his-dipept"/>
    <property type="match status" value="1"/>
</dbReference>
<keyword evidence="3" id="KW-0645">Protease</keyword>
<dbReference type="PANTHER" id="PTHR43501">
    <property type="entry name" value="CYTOSOL NON-SPECIFIC DIPEPTIDASE"/>
    <property type="match status" value="1"/>
</dbReference>
<evidence type="ECO:0000256" key="12">
    <source>
        <dbReference type="ARBA" id="ARBA00061423"/>
    </source>
</evidence>
<evidence type="ECO:0000256" key="17">
    <source>
        <dbReference type="ARBA" id="ARBA00078074"/>
    </source>
</evidence>
<evidence type="ECO:0000256" key="1">
    <source>
        <dbReference type="ARBA" id="ARBA00001941"/>
    </source>
</evidence>
<proteinExistence type="inferred from homology"/>
<gene>
    <name evidence="19" type="primary">pepD</name>
    <name evidence="19" type="ORF">L21SP3_01867</name>
</gene>
<dbReference type="KEGG" id="pbu:L21SP3_01867"/>